<name>A0AAD6H9Z6_9EURO</name>
<dbReference type="Proteomes" id="UP001215712">
    <property type="component" value="Unassembled WGS sequence"/>
</dbReference>
<organism evidence="2 3">
    <name type="scientific">Penicillium malachiteum</name>
    <dbReference type="NCBI Taxonomy" id="1324776"/>
    <lineage>
        <taxon>Eukaryota</taxon>
        <taxon>Fungi</taxon>
        <taxon>Dikarya</taxon>
        <taxon>Ascomycota</taxon>
        <taxon>Pezizomycotina</taxon>
        <taxon>Eurotiomycetes</taxon>
        <taxon>Eurotiomycetidae</taxon>
        <taxon>Eurotiales</taxon>
        <taxon>Aspergillaceae</taxon>
        <taxon>Penicillium</taxon>
    </lineage>
</organism>
<gene>
    <name evidence="2" type="ORF">N7493_011936</name>
</gene>
<accession>A0AAD6H9Z6</accession>
<dbReference type="EMBL" id="JAQJAN010000024">
    <property type="protein sequence ID" value="KAJ5700890.1"/>
    <property type="molecule type" value="Genomic_DNA"/>
</dbReference>
<comment type="caution">
    <text evidence="2">The sequence shown here is derived from an EMBL/GenBank/DDBJ whole genome shotgun (WGS) entry which is preliminary data.</text>
</comment>
<evidence type="ECO:0000313" key="2">
    <source>
        <dbReference type="EMBL" id="KAJ5700890.1"/>
    </source>
</evidence>
<evidence type="ECO:0000313" key="3">
    <source>
        <dbReference type="Proteomes" id="UP001215712"/>
    </source>
</evidence>
<reference evidence="2" key="2">
    <citation type="submission" date="2023-01" db="EMBL/GenBank/DDBJ databases">
        <authorList>
            <person name="Petersen C."/>
        </authorList>
    </citation>
    <scope>NUCLEOTIDE SEQUENCE</scope>
    <source>
        <strain evidence="2">IBT 17514</strain>
    </source>
</reference>
<proteinExistence type="predicted"/>
<feature type="region of interest" description="Disordered" evidence="1">
    <location>
        <begin position="37"/>
        <end position="82"/>
    </location>
</feature>
<feature type="region of interest" description="Disordered" evidence="1">
    <location>
        <begin position="98"/>
        <end position="118"/>
    </location>
</feature>
<sequence>MTDNDSQEQPLESDLNLSASDRAFWVRLLDAAQQSRVSLISEPEPEARPDENPSPISTPFELRSSIEEDDSSNQSPESTPKSRKLFDELCDILQRPLSTTSHAPPLNLEAPETSPAPSVYRSITPETSSDVWDPAIADYQDWSPTSERTIKARPSFARGYQELVGRYSSDWGNESTRQQSQDYPKNWPLREDTASTFPNCNTDKITPSSSACIPLSKSCPTSPFTESRPPRRRTLTNKVKNRLSKIFGDRTTTL</sequence>
<evidence type="ECO:0000256" key="1">
    <source>
        <dbReference type="SAM" id="MobiDB-lite"/>
    </source>
</evidence>
<keyword evidence="3" id="KW-1185">Reference proteome</keyword>
<reference evidence="2" key="1">
    <citation type="journal article" date="2023" name="IMA Fungus">
        <title>Comparative genomic study of the Penicillium genus elucidates a diverse pangenome and 15 lateral gene transfer events.</title>
        <authorList>
            <person name="Petersen C."/>
            <person name="Sorensen T."/>
            <person name="Nielsen M.R."/>
            <person name="Sondergaard T.E."/>
            <person name="Sorensen J.L."/>
            <person name="Fitzpatrick D.A."/>
            <person name="Frisvad J.C."/>
            <person name="Nielsen K.L."/>
        </authorList>
    </citation>
    <scope>NUCLEOTIDE SEQUENCE</scope>
    <source>
        <strain evidence="2">IBT 17514</strain>
    </source>
</reference>
<dbReference type="AlphaFoldDB" id="A0AAD6H9Z6"/>
<protein>
    <submittedName>
        <fullName evidence="2">Uncharacterized protein</fullName>
    </submittedName>
</protein>